<dbReference type="OrthoDB" id="5868979at2759"/>
<accession>A0A2G5VNR1</accession>
<name>A0A2G5VNR1_9PELO</name>
<feature type="region of interest" description="Disordered" evidence="1">
    <location>
        <begin position="281"/>
        <end position="319"/>
    </location>
</feature>
<dbReference type="Proteomes" id="UP000230233">
    <property type="component" value="Chromosome I"/>
</dbReference>
<evidence type="ECO:0000256" key="1">
    <source>
        <dbReference type="SAM" id="MobiDB-lite"/>
    </source>
</evidence>
<keyword evidence="3" id="KW-1185">Reference proteome</keyword>
<organism evidence="2 3">
    <name type="scientific">Caenorhabditis nigoni</name>
    <dbReference type="NCBI Taxonomy" id="1611254"/>
    <lineage>
        <taxon>Eukaryota</taxon>
        <taxon>Metazoa</taxon>
        <taxon>Ecdysozoa</taxon>
        <taxon>Nematoda</taxon>
        <taxon>Chromadorea</taxon>
        <taxon>Rhabditida</taxon>
        <taxon>Rhabditina</taxon>
        <taxon>Rhabditomorpha</taxon>
        <taxon>Rhabditoidea</taxon>
        <taxon>Rhabditidae</taxon>
        <taxon>Peloderinae</taxon>
        <taxon>Caenorhabditis</taxon>
    </lineage>
</organism>
<gene>
    <name evidence="2" type="primary">Cni-Y53C10A.6</name>
    <name evidence="2" type="synonym">Cnig_chr_I.g3073</name>
    <name evidence="2" type="ORF">B9Z55_003073</name>
</gene>
<sequence>MDSNDDEMSPDALIRRHLQKTPIKVSAWEIKKFFEDESNVSEEFLGYSLEKLAEIAPDFEETHKELVQELEKNTLLAVPMFRKIPIMTLLEILTQCTSSIQSFEFFPDFPRPPATKLVDHIFPDSSLSPEEKIMEYEKVAKSTPRILEYLISWRDQVQEYVNGLMRFEKKYSEELNENQMERIDQLIGKSQGLIPRINEKIEQKNFQNSESQTEIEEFEKFYSVVSKEPKYAEMDPRVARSQIQHLFDESNHDLRGIIARIGDSTEKEVKKEVLEEEEEKEVLKKKTTNGNGLNTDFRRTPRGNKRNIHASTTHEEDKTTVECGRRKSVRFDLENC</sequence>
<evidence type="ECO:0000313" key="3">
    <source>
        <dbReference type="Proteomes" id="UP000230233"/>
    </source>
</evidence>
<reference evidence="3" key="1">
    <citation type="submission" date="2017-10" db="EMBL/GenBank/DDBJ databases">
        <title>Rapid genome shrinkage in a self-fertile nematode reveals novel sperm competition proteins.</title>
        <authorList>
            <person name="Yin D."/>
            <person name="Schwarz E.M."/>
            <person name="Thomas C.G."/>
            <person name="Felde R.L."/>
            <person name="Korf I.F."/>
            <person name="Cutter A.D."/>
            <person name="Schartner C.M."/>
            <person name="Ralston E.J."/>
            <person name="Meyer B.J."/>
            <person name="Haag E.S."/>
        </authorList>
    </citation>
    <scope>NUCLEOTIDE SEQUENCE [LARGE SCALE GENOMIC DNA]</scope>
    <source>
        <strain evidence="3">JU1422</strain>
    </source>
</reference>
<evidence type="ECO:0000313" key="2">
    <source>
        <dbReference type="EMBL" id="PIC53321.1"/>
    </source>
</evidence>
<protein>
    <submittedName>
        <fullName evidence="2">Uncharacterized protein</fullName>
    </submittedName>
</protein>
<proteinExistence type="predicted"/>
<comment type="caution">
    <text evidence="2">The sequence shown here is derived from an EMBL/GenBank/DDBJ whole genome shotgun (WGS) entry which is preliminary data.</text>
</comment>
<dbReference type="EMBL" id="PDUG01000001">
    <property type="protein sequence ID" value="PIC53321.1"/>
    <property type="molecule type" value="Genomic_DNA"/>
</dbReference>
<dbReference type="AlphaFoldDB" id="A0A2G5VNR1"/>